<organism evidence="3 4">
    <name type="scientific">Fervidibacillus albus</name>
    <dbReference type="NCBI Taxonomy" id="2980026"/>
    <lineage>
        <taxon>Bacteria</taxon>
        <taxon>Bacillati</taxon>
        <taxon>Bacillota</taxon>
        <taxon>Bacilli</taxon>
        <taxon>Bacillales</taxon>
        <taxon>Bacillaceae</taxon>
        <taxon>Fervidibacillus</taxon>
    </lineage>
</organism>
<dbReference type="AlphaFoldDB" id="A0A9E8RW94"/>
<dbReference type="InterPro" id="IPR011251">
    <property type="entry name" value="Luciferase-like_dom"/>
</dbReference>
<dbReference type="GO" id="GO:0016705">
    <property type="term" value="F:oxidoreductase activity, acting on paired donors, with incorporation or reduction of molecular oxygen"/>
    <property type="evidence" value="ECO:0007669"/>
    <property type="project" value="InterPro"/>
</dbReference>
<evidence type="ECO:0000259" key="2">
    <source>
        <dbReference type="Pfam" id="PF00296"/>
    </source>
</evidence>
<dbReference type="Gene3D" id="3.20.20.30">
    <property type="entry name" value="Luciferase-like domain"/>
    <property type="match status" value="1"/>
</dbReference>
<protein>
    <submittedName>
        <fullName evidence="3">LLM class flavin-dependent oxidoreductase</fullName>
    </submittedName>
</protein>
<evidence type="ECO:0000313" key="3">
    <source>
        <dbReference type="EMBL" id="WAA10064.1"/>
    </source>
</evidence>
<gene>
    <name evidence="3" type="ORF">OE104_01595</name>
</gene>
<dbReference type="PANTHER" id="PTHR30137:SF19">
    <property type="entry name" value="LUCIFERASE-LIKE MONOOXYGENASE"/>
    <property type="match status" value="1"/>
</dbReference>
<dbReference type="InterPro" id="IPR019949">
    <property type="entry name" value="CmoO-like"/>
</dbReference>
<dbReference type="InterPro" id="IPR050766">
    <property type="entry name" value="Bact_Lucif_Oxidored"/>
</dbReference>
<proteinExistence type="predicted"/>
<dbReference type="SUPFAM" id="SSF51679">
    <property type="entry name" value="Bacterial luciferase-like"/>
    <property type="match status" value="1"/>
</dbReference>
<dbReference type="NCBIfam" id="TIGR03558">
    <property type="entry name" value="oxido_grp_1"/>
    <property type="match status" value="1"/>
</dbReference>
<dbReference type="PANTHER" id="PTHR30137">
    <property type="entry name" value="LUCIFERASE-LIKE MONOOXYGENASE"/>
    <property type="match status" value="1"/>
</dbReference>
<dbReference type="GO" id="GO:0005829">
    <property type="term" value="C:cytosol"/>
    <property type="evidence" value="ECO:0007669"/>
    <property type="project" value="TreeGrafter"/>
</dbReference>
<dbReference type="RefSeq" id="WP_275417848.1">
    <property type="nucleotide sequence ID" value="NZ_CP106878.1"/>
</dbReference>
<comment type="similarity">
    <text evidence="1">To bacterial alkanal monooxygenase alpha and beta chains.</text>
</comment>
<accession>A0A9E8RW94</accession>
<reference evidence="3" key="1">
    <citation type="submission" date="2022-09" db="EMBL/GenBank/DDBJ databases">
        <title>Complete Genomes of Fervidibacillus albus and Fervidibacillus halotolerans isolated from tidal flat sediments.</title>
        <authorList>
            <person name="Kwon K.K."/>
            <person name="Yang S.-H."/>
            <person name="Park M.J."/>
            <person name="Oh H.-M."/>
        </authorList>
    </citation>
    <scope>NUCLEOTIDE SEQUENCE</scope>
    <source>
        <strain evidence="3">MEBiC13591</strain>
    </source>
</reference>
<dbReference type="EMBL" id="CP106878">
    <property type="protein sequence ID" value="WAA10064.1"/>
    <property type="molecule type" value="Genomic_DNA"/>
</dbReference>
<dbReference type="Proteomes" id="UP001164718">
    <property type="component" value="Chromosome"/>
</dbReference>
<dbReference type="Pfam" id="PF00296">
    <property type="entry name" value="Bac_luciferase"/>
    <property type="match status" value="1"/>
</dbReference>
<evidence type="ECO:0000256" key="1">
    <source>
        <dbReference type="ARBA" id="ARBA00007789"/>
    </source>
</evidence>
<evidence type="ECO:0000313" key="4">
    <source>
        <dbReference type="Proteomes" id="UP001164718"/>
    </source>
</evidence>
<name>A0A9E8RW94_9BACI</name>
<dbReference type="FunFam" id="3.20.20.30:FF:000002">
    <property type="entry name" value="LLM class flavin-dependent oxidoreductase"/>
    <property type="match status" value="1"/>
</dbReference>
<dbReference type="KEGG" id="faf:OE104_01595"/>
<feature type="domain" description="Luciferase-like" evidence="2">
    <location>
        <begin position="8"/>
        <end position="300"/>
    </location>
</feature>
<dbReference type="InterPro" id="IPR036661">
    <property type="entry name" value="Luciferase-like_sf"/>
</dbReference>
<keyword evidence="4" id="KW-1185">Reference proteome</keyword>
<sequence length="334" mass="37460">MALVLSILDQSPISEGKTAKEALQETVELAVRAEEWGYKRFWVSEHHDSFHLAGSSPEVLAAYLLAKTKRIRIGSGGVMLSHYSPYKVAENFRLLESLAPGRIDLGIGRAPGGMPRSTIALNNRRSRGVEIFPEKVDALLKYVHDDLPEDDPLYGLKATPMTETKPTVWMLGSSGGGAKIAAEMGLPYAFAHFINGEGGEKAMDYYLKHFQPSTYNKRARNIVSVFVICAETDKEAQRIASSLDYSLLMIGYENESKGTPSIEKALSYQYSRYELARIRENRKRMIVGSPGKVKEELYKLSERFQTNEVMLVTITYDFKDKLKSFELIAKELLS</sequence>